<evidence type="ECO:0000313" key="4">
    <source>
        <dbReference type="Proteomes" id="UP000078240"/>
    </source>
</evidence>
<feature type="compositionally biased region" description="Low complexity" evidence="2">
    <location>
        <begin position="229"/>
        <end position="243"/>
    </location>
</feature>
<gene>
    <name evidence="3" type="ORF">VFPBJ_08705</name>
</gene>
<proteinExistence type="predicted"/>
<feature type="compositionally biased region" description="Pro residues" evidence="2">
    <location>
        <begin position="166"/>
        <end position="177"/>
    </location>
</feature>
<evidence type="ECO:0000313" key="3">
    <source>
        <dbReference type="EMBL" id="OAQ76345.1"/>
    </source>
</evidence>
<dbReference type="AlphaFoldDB" id="A0A179GET7"/>
<organism evidence="3 4">
    <name type="scientific">Purpureocillium lilacinum</name>
    <name type="common">Paecilomyces lilacinus</name>
    <dbReference type="NCBI Taxonomy" id="33203"/>
    <lineage>
        <taxon>Eukaryota</taxon>
        <taxon>Fungi</taxon>
        <taxon>Dikarya</taxon>
        <taxon>Ascomycota</taxon>
        <taxon>Pezizomycotina</taxon>
        <taxon>Sordariomycetes</taxon>
        <taxon>Hypocreomycetidae</taxon>
        <taxon>Hypocreales</taxon>
        <taxon>Ophiocordycipitaceae</taxon>
        <taxon>Purpureocillium</taxon>
    </lineage>
</organism>
<feature type="region of interest" description="Disordered" evidence="2">
    <location>
        <begin position="1"/>
        <end position="26"/>
    </location>
</feature>
<feature type="compositionally biased region" description="Basic and acidic residues" evidence="2">
    <location>
        <begin position="291"/>
        <end position="300"/>
    </location>
</feature>
<feature type="compositionally biased region" description="Pro residues" evidence="2">
    <location>
        <begin position="10"/>
        <end position="22"/>
    </location>
</feature>
<feature type="region of interest" description="Disordered" evidence="2">
    <location>
        <begin position="137"/>
        <end position="357"/>
    </location>
</feature>
<accession>A0A179GET7</accession>
<evidence type="ECO:0000256" key="1">
    <source>
        <dbReference type="SAM" id="Coils"/>
    </source>
</evidence>
<dbReference type="EMBL" id="LSBH01000007">
    <property type="protein sequence ID" value="OAQ76345.1"/>
    <property type="molecule type" value="Genomic_DNA"/>
</dbReference>
<evidence type="ECO:0000256" key="2">
    <source>
        <dbReference type="SAM" id="MobiDB-lite"/>
    </source>
</evidence>
<dbReference type="Proteomes" id="UP000078240">
    <property type="component" value="Unassembled WGS sequence"/>
</dbReference>
<feature type="compositionally biased region" description="Low complexity" evidence="2">
    <location>
        <begin position="281"/>
        <end position="290"/>
    </location>
</feature>
<comment type="caution">
    <text evidence="3">The sequence shown here is derived from an EMBL/GenBank/DDBJ whole genome shotgun (WGS) entry which is preliminary data.</text>
</comment>
<protein>
    <submittedName>
        <fullName evidence="3">Uncharacterized protein</fullName>
    </submittedName>
</protein>
<keyword evidence="1" id="KW-0175">Coiled coil</keyword>
<sequence length="441" mass="47872">MSAPSAEPSSLPPPPTHYPPCPHQKDSERELYARLRQVYQGHSDTWDDESRSAWFTSVIDKATLGDTTTRKVSAHNIARCVTAETVTWAHFCALSTIFENRFQNSKKFVKLVLARYPSADLDGLSFKESYKLPNAESTLVKDTDGEASSSDSQDDKSDQLLQSRPPSSPPLQTPPTMPVQTRSASAKPLSSVAPPPAQVTGPKENMPAPPEDSPGARRIKREPSEEEQQLQQPAAIDTTTAAPAPEPKKRKRLPGSAPKRPAAAEEETAPAPKRQKKTAKSTKSAASTSQADKKTDEKGAKKTKGKGKAKPAANSIDNNQTVATPCAASTMPANAADEPTGPKKRGRKPGTTNKPRADIAALVARVDALEAQMKELQAKNEKLEAFKANMRAYRRKQSEQILRLRRWVTAAQGQGVPVPAEVWDALLRARAESKKAVKAEK</sequence>
<feature type="coiled-coil region" evidence="1">
    <location>
        <begin position="359"/>
        <end position="396"/>
    </location>
</feature>
<name>A0A179GET7_PURLI</name>
<reference evidence="3 4" key="1">
    <citation type="submission" date="2016-01" db="EMBL/GenBank/DDBJ databases">
        <title>Biosynthesis of antibiotic leucinostatins and their inhibition on Phytophthora in bio-control Purpureocillium lilacinum.</title>
        <authorList>
            <person name="Wang G."/>
            <person name="Liu Z."/>
            <person name="Lin R."/>
            <person name="Li E."/>
            <person name="Mao Z."/>
            <person name="Ling J."/>
            <person name="Yin W."/>
            <person name="Xie B."/>
        </authorList>
    </citation>
    <scope>NUCLEOTIDE SEQUENCE [LARGE SCALE GENOMIC DNA]</scope>
    <source>
        <strain evidence="3">PLBJ-1</strain>
    </source>
</reference>